<dbReference type="OrthoDB" id="292920at2"/>
<dbReference type="Pfam" id="PF13229">
    <property type="entry name" value="Beta_helix"/>
    <property type="match status" value="1"/>
</dbReference>
<protein>
    <recommendedName>
        <fullName evidence="1">Probable pectate lyase C</fullName>
    </recommendedName>
</protein>
<evidence type="ECO:0000259" key="3">
    <source>
        <dbReference type="Pfam" id="PF13229"/>
    </source>
</evidence>
<evidence type="ECO:0000256" key="2">
    <source>
        <dbReference type="SAM" id="MobiDB-lite"/>
    </source>
</evidence>
<dbReference type="InterPro" id="IPR006626">
    <property type="entry name" value="PbH1"/>
</dbReference>
<dbReference type="InterPro" id="IPR011050">
    <property type="entry name" value="Pectin_lyase_fold/virulence"/>
</dbReference>
<organism evidence="4 5">
    <name type="scientific">Bythopirellula goksoeyrii</name>
    <dbReference type="NCBI Taxonomy" id="1400387"/>
    <lineage>
        <taxon>Bacteria</taxon>
        <taxon>Pseudomonadati</taxon>
        <taxon>Planctomycetota</taxon>
        <taxon>Planctomycetia</taxon>
        <taxon>Pirellulales</taxon>
        <taxon>Lacipirellulaceae</taxon>
        <taxon>Bythopirellula</taxon>
    </lineage>
</organism>
<dbReference type="Gene3D" id="2.160.20.10">
    <property type="entry name" value="Single-stranded right-handed beta-helix, Pectin lyase-like"/>
    <property type="match status" value="4"/>
</dbReference>
<dbReference type="NCBIfam" id="NF041518">
    <property type="entry name" value="choice_anch_Q"/>
    <property type="match status" value="4"/>
</dbReference>
<dbReference type="InterPro" id="IPR059226">
    <property type="entry name" value="Choice_anch_Q_dom"/>
</dbReference>
<dbReference type="EMBL" id="CP042913">
    <property type="protein sequence ID" value="QEG34430.1"/>
    <property type="molecule type" value="Genomic_DNA"/>
</dbReference>
<dbReference type="InterPro" id="IPR012334">
    <property type="entry name" value="Pectin_lyas_fold"/>
</dbReference>
<name>A0A5B9QA02_9BACT</name>
<proteinExistence type="predicted"/>
<dbReference type="InterPro" id="IPR018247">
    <property type="entry name" value="EF_Hand_1_Ca_BS"/>
</dbReference>
<dbReference type="PROSITE" id="PS00018">
    <property type="entry name" value="EF_HAND_1"/>
    <property type="match status" value="1"/>
</dbReference>
<accession>A0A5B9QA02</accession>
<dbReference type="PANTHER" id="PTHR11319">
    <property type="entry name" value="G PROTEIN-COUPLED RECEPTOR-RELATED"/>
    <property type="match status" value="1"/>
</dbReference>
<gene>
    <name evidence="4" type="ORF">Pr1d_17090</name>
</gene>
<dbReference type="SMART" id="SM00710">
    <property type="entry name" value="PbH1"/>
    <property type="match status" value="29"/>
</dbReference>
<keyword evidence="5" id="KW-1185">Reference proteome</keyword>
<feature type="domain" description="Right handed beta helix" evidence="3">
    <location>
        <begin position="786"/>
        <end position="934"/>
    </location>
</feature>
<dbReference type="KEGG" id="bgok:Pr1d_17090"/>
<feature type="region of interest" description="Disordered" evidence="2">
    <location>
        <begin position="874"/>
        <end position="910"/>
    </location>
</feature>
<evidence type="ECO:0000256" key="1">
    <source>
        <dbReference type="ARBA" id="ARBA00016512"/>
    </source>
</evidence>
<dbReference type="PANTHER" id="PTHR11319:SF35">
    <property type="entry name" value="OUTER MEMBRANE PROTEIN PMPC-RELATED"/>
    <property type="match status" value="1"/>
</dbReference>
<sequence>MSRMRRFEWFRRQRSSRTKSSPRHDRRLRFEPLEDRRMLAFITVTSLTDDLIVGDGVTLREAIFAANLDISVDGSVAGNGADTIYFDTSLFATPQTITLSRGDLDITEALAIEATYLPQNVTIDANGLSRIFNITVGAGNVALNGLSLTGGRTTGDNLNSADLTHAGGGIRFLSDGALTLASSTISGNSTAGTLARGGGIFSLGSVSLISSTLSGNSTAGNYAHGGGIYTSSGELTFTSSTVSGNSTAGFGADGGGIHFRGSTVTLASSTVSGNSTTGDRSDGGAIYSQSAVTVASSTVSGNSTAGLLADGGGIYSKGAVTLMHSTITANHSNGVSATAGGLWNLDDPVTITNSIVAGNTAGGGSPDIRPGTGIFAVNFSLIGDKAGTGLAEAQAPDASGNLIGSAAGAGIIDPLLGPIANNGGPTQTHALLAGSLAIDAGDPGIALNSAEFDQRGAPFVRVFVNRIDMGAFELHYGFPAQGLVVDTVSDLFDGDFTIGNLALREAVHWANLNFLADTITFDASLSEQTITLGGTELEISEALTIDATALDANVTIDGNMQSRIFNINATTGDFTLAGLNLTGGRTIASGESAGGGGIHIRFEPISTLTLTLNNSTVSGNSTTGANASGGGIFSGSGAVTLTDSIVSGNSTAGYAASGGGIYVISGAVTLIDSTVSGNSTAGYAASGGGILTFSGDVTLTGSTVSGNSTTGSFADGGGIRTSSGAVTLTDSTVSGNSITGSNASGGGIYTRSGVVTLTGSTVSGNTSDKGGGGIYANFGAVTLTRSTVSDNHVYGNDTYGGGIQTKSGAVTLTRSTVSDNSGTESFFSGGGIGTLSGTVTLTGSTVSGNNSGRHGGGIYTRFGGNVMLTDSTVSGNNSGRDGGGIRTSSGDLTLNNSTVTGNSAGDEGGGVSFQDTIPTLTIANSIVAGNTSVGAGPDLRPDPGSTLVVDFSLIGDTADSGITVGTGTGNILNQSAQLGLLADHGGPTLTHALLVGSPAIDAGDPDVGPSAFKFDQRGAPFIRVFNNPSVPGFRVDIGAYERQTVAGLNLTVDTNVDENDGDYSAGDLSLREAVGIANGSLGANTILFAAALSGQTINLGGTELEITDTLTIDASALDANVTIDGNMQSRVLNVTALASDLTLSGLTITGGRTIGEFDDGGGIRFSGDTLTLNSSTVSGNSTAGSDADGGGIFSQGDVTLTSSTVSGNSTEGSFADGGGFFSGGDITLISSTVSGNSIVGNFAFGGGIYSSYGTVMLTSSTVTNNRADYSNAKGGGIFNYDGTITIVSSIIAGNTAGGGSPDIEPSTGFLLVNYSLIGMAVSPGSGSGNNQSNDAPLLGALANNGGPTETHALLAGSLAIDAGGTTTLVNDQRGAPFVRVFDDPVAVGTGIDIGAYERQTLPGFSLVVDTNIDENDGDYSTGDLSLREAVNLAAGGVGADTITFDAALTGSRIFLVHGELVISSDVTLAGLGADVLTIDAQGMSRVIRIFDSATVAISGLTLTGGHDNRGGAIRNSDGGTIDVTSSTISGSSATSGGGAIYNTGTLTVTDSTISGSSVPTSRGGGIFNSGMANVTSSTISGNLAEYGGGIWNHSSGTVTVTSSTISGNSAIDEGGGISNNGNANVTHTIVAGNIAGSDADVFGSLNTNTFNLIGGNPMLGALQDNGGPTETHALLPGSPAIDMGDIAASPGVGNVPLFDQRGDNYGRVQNGRIDIGAFEVQPIAASADFDGDGDVDGRDFLAWQRGLGTSPAAKTDGDADIDMDVDGADLGVWQDQYGSVPPMVATLAVGEPVETVSLLASTTEDPLTSYRAAIDAAMALNLFEESGEPQLVPLTESPWEQEISYDSMFADDTFLPRGGGTEEVDFGFIDSKDAEEVSEGWLTEEQLEQVFG</sequence>
<dbReference type="SUPFAM" id="SSF51126">
    <property type="entry name" value="Pectin lyase-like"/>
    <property type="match status" value="5"/>
</dbReference>
<feature type="compositionally biased region" description="Polar residues" evidence="2">
    <location>
        <begin position="886"/>
        <end position="903"/>
    </location>
</feature>
<reference evidence="4 5" key="1">
    <citation type="submission" date="2019-08" db="EMBL/GenBank/DDBJ databases">
        <title>Deep-cultivation of Planctomycetes and their phenomic and genomic characterization uncovers novel biology.</title>
        <authorList>
            <person name="Wiegand S."/>
            <person name="Jogler M."/>
            <person name="Boedeker C."/>
            <person name="Pinto D."/>
            <person name="Vollmers J."/>
            <person name="Rivas-Marin E."/>
            <person name="Kohn T."/>
            <person name="Peeters S.H."/>
            <person name="Heuer A."/>
            <person name="Rast P."/>
            <person name="Oberbeckmann S."/>
            <person name="Bunk B."/>
            <person name="Jeske O."/>
            <person name="Meyerdierks A."/>
            <person name="Storesund J.E."/>
            <person name="Kallscheuer N."/>
            <person name="Luecker S."/>
            <person name="Lage O.M."/>
            <person name="Pohl T."/>
            <person name="Merkel B.J."/>
            <person name="Hornburger P."/>
            <person name="Mueller R.-W."/>
            <person name="Bruemmer F."/>
            <person name="Labrenz M."/>
            <person name="Spormann A.M."/>
            <person name="Op den Camp H."/>
            <person name="Overmann J."/>
            <person name="Amann R."/>
            <person name="Jetten M.S.M."/>
            <person name="Mascher T."/>
            <person name="Medema M.H."/>
            <person name="Devos D.P."/>
            <person name="Kaster A.-K."/>
            <person name="Ovreas L."/>
            <person name="Rohde M."/>
            <person name="Galperin M.Y."/>
            <person name="Jogler C."/>
        </authorList>
    </citation>
    <scope>NUCLEOTIDE SEQUENCE [LARGE SCALE GENOMIC DNA]</scope>
    <source>
        <strain evidence="4 5">Pr1d</strain>
    </source>
</reference>
<dbReference type="RefSeq" id="WP_148076304.1">
    <property type="nucleotide sequence ID" value="NZ_CP042913.1"/>
</dbReference>
<evidence type="ECO:0000313" key="5">
    <source>
        <dbReference type="Proteomes" id="UP000323917"/>
    </source>
</evidence>
<dbReference type="InterPro" id="IPR039448">
    <property type="entry name" value="Beta_helix"/>
</dbReference>
<dbReference type="Proteomes" id="UP000323917">
    <property type="component" value="Chromosome"/>
</dbReference>
<evidence type="ECO:0000313" key="4">
    <source>
        <dbReference type="EMBL" id="QEG34430.1"/>
    </source>
</evidence>